<organism evidence="21 22">
    <name type="scientific">Psylliodes chrysocephalus</name>
    <dbReference type="NCBI Taxonomy" id="3402493"/>
    <lineage>
        <taxon>Eukaryota</taxon>
        <taxon>Metazoa</taxon>
        <taxon>Ecdysozoa</taxon>
        <taxon>Arthropoda</taxon>
        <taxon>Hexapoda</taxon>
        <taxon>Insecta</taxon>
        <taxon>Pterygota</taxon>
        <taxon>Neoptera</taxon>
        <taxon>Endopterygota</taxon>
        <taxon>Coleoptera</taxon>
        <taxon>Polyphaga</taxon>
        <taxon>Cucujiformia</taxon>
        <taxon>Chrysomeloidea</taxon>
        <taxon>Chrysomelidae</taxon>
        <taxon>Galerucinae</taxon>
        <taxon>Alticini</taxon>
        <taxon>Psylliodes</taxon>
    </lineage>
</organism>
<dbReference type="GO" id="GO:0061564">
    <property type="term" value="P:axon development"/>
    <property type="evidence" value="ECO:0007669"/>
    <property type="project" value="UniProtKB-ARBA"/>
</dbReference>
<keyword evidence="15" id="KW-0539">Nucleus</keyword>
<evidence type="ECO:0000256" key="10">
    <source>
        <dbReference type="ARBA" id="ARBA00022737"/>
    </source>
</evidence>
<evidence type="ECO:0000256" key="9">
    <source>
        <dbReference type="ARBA" id="ARBA00022723"/>
    </source>
</evidence>
<dbReference type="InterPro" id="IPR042452">
    <property type="entry name" value="ZPR1_Znf1/2"/>
</dbReference>
<sequence>MGSTKPIFRDLNPDDPESETTEIESLCMNCHEDGITRLMLTVIPFFKEVIVMSFTCDHCGYQNNELQSGGPVADKGVKINFKVSRSEDLNRQVVKSDYTSVKIPELDFEISSKSQRGEVTTVEGIIDRSIKGLEQDQPVRKIEHPDAAIQIEEFINKLKKLKDLEKPFTLILEDISGNSFIENPNAPRVDKDCSMTYFTRSKDQDHTLGIFTQSEIANENESGILEPVQEGEFTLEDLEGEVLQFPTNCPSCNSPCKTNMKMTNIPHFKEVIIMATNCDVCGHKTNEVKSGSGVEPKGLKIEVDIKNQEDFSRDLLKSDTCSLSIPQLELEVGPHALGGRFTTVEGLIIAIKDQLSDPKHSHMFGDSIDPQAKGQFQSFLKKFDNILAGLMEVTLVLDDPAGNSYVQTMRDDGLPDECLRIEHYERNFDQNEELGLNDIKTEEYENV</sequence>
<gene>
    <name evidence="21" type="ORF">PSYICH_LOCUS10487</name>
</gene>
<dbReference type="GO" id="GO:0030426">
    <property type="term" value="C:growth cone"/>
    <property type="evidence" value="ECO:0007669"/>
    <property type="project" value="UniProtKB-SubCell"/>
</dbReference>
<dbReference type="GO" id="GO:0015030">
    <property type="term" value="C:Cajal body"/>
    <property type="evidence" value="ECO:0007669"/>
    <property type="project" value="UniProtKB-SubCell"/>
</dbReference>
<dbReference type="FunFam" id="2.60.120.1040:FF:000002">
    <property type="entry name" value="zinc finger protein ZPR1"/>
    <property type="match status" value="1"/>
</dbReference>
<evidence type="ECO:0000256" key="7">
    <source>
        <dbReference type="ARBA" id="ARBA00022490"/>
    </source>
</evidence>
<dbReference type="Gene3D" id="2.60.120.1040">
    <property type="entry name" value="ZPR1, A/B domain"/>
    <property type="match status" value="2"/>
</dbReference>
<evidence type="ECO:0000256" key="2">
    <source>
        <dbReference type="ARBA" id="ARBA00004489"/>
    </source>
</evidence>
<dbReference type="GO" id="GO:0010628">
    <property type="term" value="P:positive regulation of gene expression"/>
    <property type="evidence" value="ECO:0007669"/>
    <property type="project" value="UniProtKB-ARBA"/>
</dbReference>
<dbReference type="Gene3D" id="2.20.25.420">
    <property type="entry name" value="ZPR1, zinc finger domain"/>
    <property type="match status" value="2"/>
</dbReference>
<evidence type="ECO:0000256" key="15">
    <source>
        <dbReference type="ARBA" id="ARBA00023242"/>
    </source>
</evidence>
<dbReference type="InterPro" id="IPR004457">
    <property type="entry name" value="Znf_ZPR1"/>
</dbReference>
<dbReference type="FunFam" id="2.20.25.420:FF:000001">
    <property type="entry name" value="Zinc finger protein ZPR1"/>
    <property type="match status" value="1"/>
</dbReference>
<dbReference type="Proteomes" id="UP001153636">
    <property type="component" value="Chromosome 4"/>
</dbReference>
<keyword evidence="7" id="KW-0963">Cytoplasm</keyword>
<proteinExistence type="inferred from homology"/>
<dbReference type="Pfam" id="PF03367">
    <property type="entry name" value="Zn_ribbon_ZPR1"/>
    <property type="match status" value="2"/>
</dbReference>
<dbReference type="EMBL" id="OV651816">
    <property type="protein sequence ID" value="CAH1110165.1"/>
    <property type="molecule type" value="Genomic_DNA"/>
</dbReference>
<dbReference type="InterPro" id="IPR040141">
    <property type="entry name" value="ZPR1"/>
</dbReference>
<comment type="subcellular location">
    <subcellularLocation>
        <location evidence="2">Cell projection</location>
        <location evidence="2">Axon</location>
    </subcellularLocation>
    <subcellularLocation>
        <location evidence="5">Cell projection</location>
        <location evidence="5">Growth cone</location>
    </subcellularLocation>
    <subcellularLocation>
        <location evidence="3">Cytoplasm</location>
        <location evidence="3">Perinuclear region</location>
    </subcellularLocation>
    <subcellularLocation>
        <location evidence="1">Nucleus</location>
        <location evidence="1">Cajal body</location>
    </subcellularLocation>
    <subcellularLocation>
        <location evidence="17">Nucleus</location>
        <location evidence="17">Gem</location>
    </subcellularLocation>
    <subcellularLocation>
        <location evidence="4">Nucleus</location>
        <location evidence="4">Nucleolus</location>
    </subcellularLocation>
</comment>
<dbReference type="GO" id="GO:0097504">
    <property type="term" value="C:Gemini of Cajal bodies"/>
    <property type="evidence" value="ECO:0007669"/>
    <property type="project" value="UniProtKB-SubCell"/>
</dbReference>
<evidence type="ECO:0000256" key="6">
    <source>
        <dbReference type="ARBA" id="ARBA00008354"/>
    </source>
</evidence>
<evidence type="ECO:0000313" key="21">
    <source>
        <dbReference type="EMBL" id="CAH1110165.1"/>
    </source>
</evidence>
<keyword evidence="8" id="KW-0507">mRNA processing</keyword>
<dbReference type="AlphaFoldDB" id="A0A9P0GHP1"/>
<keyword evidence="14" id="KW-0508">mRNA splicing</keyword>
<protein>
    <recommendedName>
        <fullName evidence="18">Zinc finger protein ZPR1</fullName>
    </recommendedName>
    <alternativeName>
        <fullName evidence="19">Zinc finger protein 259</fullName>
    </alternativeName>
</protein>
<dbReference type="GO" id="GO:0008380">
    <property type="term" value="P:RNA splicing"/>
    <property type="evidence" value="ECO:0007669"/>
    <property type="project" value="UniProtKB-KW"/>
</dbReference>
<dbReference type="NCBIfam" id="TIGR00310">
    <property type="entry name" value="ZPR1_znf"/>
    <property type="match status" value="2"/>
</dbReference>
<dbReference type="GO" id="GO:0008270">
    <property type="term" value="F:zinc ion binding"/>
    <property type="evidence" value="ECO:0007669"/>
    <property type="project" value="UniProtKB-KW"/>
</dbReference>
<keyword evidence="9" id="KW-0479">Metal-binding</keyword>
<comment type="similarity">
    <text evidence="6">Belongs to the ZPR1 family.</text>
</comment>
<reference evidence="21" key="1">
    <citation type="submission" date="2022-01" db="EMBL/GenBank/DDBJ databases">
        <authorList>
            <person name="King R."/>
        </authorList>
    </citation>
    <scope>NUCLEOTIDE SEQUENCE</scope>
</reference>
<keyword evidence="22" id="KW-1185">Reference proteome</keyword>
<dbReference type="OrthoDB" id="308464at2759"/>
<evidence type="ECO:0000256" key="16">
    <source>
        <dbReference type="ARBA" id="ARBA00023273"/>
    </source>
</evidence>
<dbReference type="SMART" id="SM00709">
    <property type="entry name" value="Zpr1"/>
    <property type="match status" value="2"/>
</dbReference>
<keyword evidence="10" id="KW-0677">Repeat</keyword>
<dbReference type="GO" id="GO:0006260">
    <property type="term" value="P:DNA replication"/>
    <property type="evidence" value="ECO:0007669"/>
    <property type="project" value="UniProtKB-ARBA"/>
</dbReference>
<feature type="domain" description="Zinc finger ZPR1-type" evidence="20">
    <location>
        <begin position="25"/>
        <end position="183"/>
    </location>
</feature>
<evidence type="ECO:0000256" key="5">
    <source>
        <dbReference type="ARBA" id="ARBA00004624"/>
    </source>
</evidence>
<dbReference type="FunFam" id="2.20.25.420:FF:000003">
    <property type="entry name" value="zinc finger protein ZPR1"/>
    <property type="match status" value="1"/>
</dbReference>
<dbReference type="GO" id="GO:0006397">
    <property type="term" value="P:mRNA processing"/>
    <property type="evidence" value="ECO:0007669"/>
    <property type="project" value="UniProtKB-KW"/>
</dbReference>
<dbReference type="PANTHER" id="PTHR10876:SF0">
    <property type="entry name" value="ZINC FINGER PROTEIN ZPR1"/>
    <property type="match status" value="1"/>
</dbReference>
<evidence type="ECO:0000256" key="18">
    <source>
        <dbReference type="ARBA" id="ARBA00074960"/>
    </source>
</evidence>
<evidence type="ECO:0000256" key="14">
    <source>
        <dbReference type="ARBA" id="ARBA00023187"/>
    </source>
</evidence>
<evidence type="ECO:0000256" key="11">
    <source>
        <dbReference type="ARBA" id="ARBA00022771"/>
    </source>
</evidence>
<dbReference type="InterPro" id="IPR056180">
    <property type="entry name" value="ZPR1_jr_dom"/>
</dbReference>
<evidence type="ECO:0000256" key="8">
    <source>
        <dbReference type="ARBA" id="ARBA00022664"/>
    </source>
</evidence>
<dbReference type="GO" id="GO:0048471">
    <property type="term" value="C:perinuclear region of cytoplasm"/>
    <property type="evidence" value="ECO:0007669"/>
    <property type="project" value="UniProtKB-SubCell"/>
</dbReference>
<evidence type="ECO:0000256" key="13">
    <source>
        <dbReference type="ARBA" id="ARBA00022833"/>
    </source>
</evidence>
<dbReference type="GO" id="GO:0031369">
    <property type="term" value="F:translation initiation factor binding"/>
    <property type="evidence" value="ECO:0007669"/>
    <property type="project" value="UniProtKB-ARBA"/>
</dbReference>
<evidence type="ECO:0000256" key="12">
    <source>
        <dbReference type="ARBA" id="ARBA00022782"/>
    </source>
</evidence>
<evidence type="ECO:0000256" key="19">
    <source>
        <dbReference type="ARBA" id="ARBA00079252"/>
    </source>
</evidence>
<dbReference type="GO" id="GO:0005730">
    <property type="term" value="C:nucleolus"/>
    <property type="evidence" value="ECO:0007669"/>
    <property type="project" value="UniProtKB-SubCell"/>
</dbReference>
<evidence type="ECO:0000313" key="22">
    <source>
        <dbReference type="Proteomes" id="UP001153636"/>
    </source>
</evidence>
<keyword evidence="13" id="KW-0862">Zinc</keyword>
<evidence type="ECO:0000256" key="4">
    <source>
        <dbReference type="ARBA" id="ARBA00004604"/>
    </source>
</evidence>
<keyword evidence="16" id="KW-0966">Cell projection</keyword>
<feature type="domain" description="Zinc finger ZPR1-type" evidence="20">
    <location>
        <begin position="247"/>
        <end position="408"/>
    </location>
</feature>
<evidence type="ECO:0000259" key="20">
    <source>
        <dbReference type="SMART" id="SM00709"/>
    </source>
</evidence>
<evidence type="ECO:0000256" key="3">
    <source>
        <dbReference type="ARBA" id="ARBA00004556"/>
    </source>
</evidence>
<evidence type="ECO:0000256" key="17">
    <source>
        <dbReference type="ARBA" id="ARBA00034695"/>
    </source>
</evidence>
<dbReference type="PANTHER" id="PTHR10876">
    <property type="entry name" value="ZINC FINGER PROTEIN ZPR1"/>
    <property type="match status" value="1"/>
</dbReference>
<name>A0A9P0GHP1_9CUCU</name>
<keyword evidence="12" id="KW-0221">Differentiation</keyword>
<dbReference type="FunFam" id="2.60.120.1040:FF:000001">
    <property type="entry name" value="Zinc finger protein ZPR1"/>
    <property type="match status" value="1"/>
</dbReference>
<dbReference type="GO" id="GO:0042307">
    <property type="term" value="P:positive regulation of protein import into nucleus"/>
    <property type="evidence" value="ECO:0007669"/>
    <property type="project" value="UniProtKB-ARBA"/>
</dbReference>
<keyword evidence="11" id="KW-0863">Zinc-finger</keyword>
<accession>A0A9P0GHP1</accession>
<dbReference type="InterPro" id="IPR042451">
    <property type="entry name" value="ZPR1_A/B_dom"/>
</dbReference>
<dbReference type="Pfam" id="PF22794">
    <property type="entry name" value="jr-ZPR1"/>
    <property type="match status" value="2"/>
</dbReference>
<evidence type="ECO:0000256" key="1">
    <source>
        <dbReference type="ARBA" id="ARBA00004408"/>
    </source>
</evidence>